<dbReference type="GO" id="GO:0006882">
    <property type="term" value="P:intracellular zinc ion homeostasis"/>
    <property type="evidence" value="ECO:0007669"/>
    <property type="project" value="TreeGrafter"/>
</dbReference>
<feature type="domain" description="Cation efflux protein cytoplasmic" evidence="11">
    <location>
        <begin position="218"/>
        <end position="293"/>
    </location>
</feature>
<dbReference type="PANTHER" id="PTHR43840">
    <property type="entry name" value="MITOCHONDRIAL METAL TRANSPORTER 1-RELATED"/>
    <property type="match status" value="1"/>
</dbReference>
<keyword evidence="6" id="KW-0406">Ion transport</keyword>
<dbReference type="GO" id="GO:0005886">
    <property type="term" value="C:plasma membrane"/>
    <property type="evidence" value="ECO:0007669"/>
    <property type="project" value="TreeGrafter"/>
</dbReference>
<accession>A0A3N0VG87</accession>
<dbReference type="EMBL" id="RJVO01000002">
    <property type="protein sequence ID" value="ROH91777.1"/>
    <property type="molecule type" value="Genomic_DNA"/>
</dbReference>
<keyword evidence="7 9" id="KW-1133">Transmembrane helix</keyword>
<dbReference type="InterPro" id="IPR027469">
    <property type="entry name" value="Cation_efflux_TMD_sf"/>
</dbReference>
<dbReference type="InterPro" id="IPR058533">
    <property type="entry name" value="Cation_efflux_TM"/>
</dbReference>
<feature type="transmembrane region" description="Helical" evidence="9">
    <location>
        <begin position="42"/>
        <end position="65"/>
    </location>
</feature>
<evidence type="ECO:0000259" key="10">
    <source>
        <dbReference type="Pfam" id="PF01545"/>
    </source>
</evidence>
<dbReference type="SUPFAM" id="SSF161111">
    <property type="entry name" value="Cation efflux protein transmembrane domain-like"/>
    <property type="match status" value="1"/>
</dbReference>
<dbReference type="InterPro" id="IPR027470">
    <property type="entry name" value="Cation_efflux_CTD"/>
</dbReference>
<proteinExistence type="inferred from homology"/>
<sequence length="296" mass="31242">MTARAAGSAPDHRLQRLALGSILLGLVVLALKFAAWKLTGSVALYSDALESIINVVTAIAAYAAIRVSALPADAGHPYGHSKAEYFSAVVEGALILLAALAILREAYHGLLNPRPLDAPLAGLLVSGLASALNMAWGLMLIRRGRRARSPALEADGHHLMSDVYTSAGVMLGVAVVALSGWAWLDSALAGLVALHILWTGWTLMRDSLGGLMDAALPAADLDRLVALIEAEKGEDARVLGLRTRLAGRLSFIDFTLQVPAQLTVAEAHARCDRIEEALLRALGEASINIHLEPLPN</sequence>
<evidence type="ECO:0000256" key="8">
    <source>
        <dbReference type="ARBA" id="ARBA00023136"/>
    </source>
</evidence>
<evidence type="ECO:0000256" key="5">
    <source>
        <dbReference type="ARBA" id="ARBA00022692"/>
    </source>
</evidence>
<evidence type="ECO:0000256" key="4">
    <source>
        <dbReference type="ARBA" id="ARBA00022496"/>
    </source>
</evidence>
<keyword evidence="3" id="KW-0813">Transport</keyword>
<keyword evidence="4" id="KW-0408">Iron</keyword>
<comment type="caution">
    <text evidence="12">The sequence shown here is derived from an EMBL/GenBank/DDBJ whole genome shotgun (WGS) entry which is preliminary data.</text>
</comment>
<dbReference type="GO" id="GO:0015341">
    <property type="term" value="F:zinc efflux antiporter activity"/>
    <property type="evidence" value="ECO:0007669"/>
    <property type="project" value="TreeGrafter"/>
</dbReference>
<dbReference type="InterPro" id="IPR050291">
    <property type="entry name" value="CDF_Transporter"/>
</dbReference>
<dbReference type="RefSeq" id="WP_123210821.1">
    <property type="nucleotide sequence ID" value="NZ_RJVO01000002.1"/>
</dbReference>
<keyword evidence="5 9" id="KW-0812">Transmembrane</keyword>
<keyword evidence="8 9" id="KW-0472">Membrane</keyword>
<comment type="similarity">
    <text evidence="2">Belongs to the cation diffusion facilitator (CDF) transporter (TC 2.A.4) family. FieF subfamily.</text>
</comment>
<keyword evidence="6" id="KW-0864">Zinc transport</keyword>
<dbReference type="Gene3D" id="3.30.70.1350">
    <property type="entry name" value="Cation efflux protein, cytoplasmic domain"/>
    <property type="match status" value="1"/>
</dbReference>
<dbReference type="FunCoup" id="A0A3N0VG87">
    <property type="interactions" value="334"/>
</dbReference>
<comment type="subcellular location">
    <subcellularLocation>
        <location evidence="1">Membrane</location>
        <topology evidence="1">Multi-pass membrane protein</topology>
    </subcellularLocation>
</comment>
<evidence type="ECO:0000256" key="1">
    <source>
        <dbReference type="ARBA" id="ARBA00004141"/>
    </source>
</evidence>
<dbReference type="NCBIfam" id="TIGR01297">
    <property type="entry name" value="CDF"/>
    <property type="match status" value="1"/>
</dbReference>
<organism evidence="12 13">
    <name type="scientific">Stagnimonas aquatica</name>
    <dbReference type="NCBI Taxonomy" id="2689987"/>
    <lineage>
        <taxon>Bacteria</taxon>
        <taxon>Pseudomonadati</taxon>
        <taxon>Pseudomonadota</taxon>
        <taxon>Gammaproteobacteria</taxon>
        <taxon>Nevskiales</taxon>
        <taxon>Nevskiaceae</taxon>
        <taxon>Stagnimonas</taxon>
    </lineage>
</organism>
<evidence type="ECO:0000256" key="7">
    <source>
        <dbReference type="ARBA" id="ARBA00022989"/>
    </source>
</evidence>
<dbReference type="SUPFAM" id="SSF160240">
    <property type="entry name" value="Cation efflux protein cytoplasmic domain-like"/>
    <property type="match status" value="1"/>
</dbReference>
<dbReference type="InterPro" id="IPR036837">
    <property type="entry name" value="Cation_efflux_CTD_sf"/>
</dbReference>
<evidence type="ECO:0000313" key="13">
    <source>
        <dbReference type="Proteomes" id="UP000282106"/>
    </source>
</evidence>
<protein>
    <submittedName>
        <fullName evidence="12">Cation transporter</fullName>
    </submittedName>
</protein>
<dbReference type="PANTHER" id="PTHR43840:SF15">
    <property type="entry name" value="MITOCHONDRIAL METAL TRANSPORTER 1-RELATED"/>
    <property type="match status" value="1"/>
</dbReference>
<dbReference type="Pfam" id="PF16916">
    <property type="entry name" value="ZT_dimer"/>
    <property type="match status" value="1"/>
</dbReference>
<feature type="transmembrane region" description="Helical" evidence="9">
    <location>
        <begin position="123"/>
        <end position="141"/>
    </location>
</feature>
<dbReference type="Proteomes" id="UP000282106">
    <property type="component" value="Unassembled WGS sequence"/>
</dbReference>
<keyword evidence="6" id="KW-0862">Zinc</keyword>
<feature type="transmembrane region" description="Helical" evidence="9">
    <location>
        <begin position="17"/>
        <end position="36"/>
    </location>
</feature>
<reference evidence="12 13" key="1">
    <citation type="submission" date="2018-10" db="EMBL/GenBank/DDBJ databases">
        <authorList>
            <person name="Chen W.-M."/>
        </authorList>
    </citation>
    <scope>NUCLEOTIDE SEQUENCE [LARGE SCALE GENOMIC DNA]</scope>
    <source>
        <strain evidence="12 13">THS-13</strain>
    </source>
</reference>
<evidence type="ECO:0000256" key="2">
    <source>
        <dbReference type="ARBA" id="ARBA00010212"/>
    </source>
</evidence>
<evidence type="ECO:0000313" key="12">
    <source>
        <dbReference type="EMBL" id="ROH91777.1"/>
    </source>
</evidence>
<dbReference type="InParanoid" id="A0A3N0VG87"/>
<dbReference type="GO" id="GO:0015093">
    <property type="term" value="F:ferrous iron transmembrane transporter activity"/>
    <property type="evidence" value="ECO:0007669"/>
    <property type="project" value="TreeGrafter"/>
</dbReference>
<feature type="transmembrane region" description="Helical" evidence="9">
    <location>
        <begin position="85"/>
        <end position="103"/>
    </location>
</feature>
<dbReference type="AlphaFoldDB" id="A0A3N0VG87"/>
<dbReference type="GO" id="GO:0015086">
    <property type="term" value="F:cadmium ion transmembrane transporter activity"/>
    <property type="evidence" value="ECO:0007669"/>
    <property type="project" value="TreeGrafter"/>
</dbReference>
<keyword evidence="4" id="KW-0410">Iron transport</keyword>
<evidence type="ECO:0000256" key="3">
    <source>
        <dbReference type="ARBA" id="ARBA00022448"/>
    </source>
</evidence>
<evidence type="ECO:0000256" key="9">
    <source>
        <dbReference type="SAM" id="Phobius"/>
    </source>
</evidence>
<evidence type="ECO:0000259" key="11">
    <source>
        <dbReference type="Pfam" id="PF16916"/>
    </source>
</evidence>
<evidence type="ECO:0000256" key="6">
    <source>
        <dbReference type="ARBA" id="ARBA00022906"/>
    </source>
</evidence>
<feature type="transmembrane region" description="Helical" evidence="9">
    <location>
        <begin position="162"/>
        <end position="181"/>
    </location>
</feature>
<dbReference type="Pfam" id="PF01545">
    <property type="entry name" value="Cation_efflux"/>
    <property type="match status" value="1"/>
</dbReference>
<gene>
    <name evidence="12" type="ORF">ED208_05165</name>
</gene>
<dbReference type="InterPro" id="IPR002524">
    <property type="entry name" value="Cation_efflux"/>
</dbReference>
<dbReference type="Gene3D" id="1.20.1510.10">
    <property type="entry name" value="Cation efflux protein transmembrane domain"/>
    <property type="match status" value="1"/>
</dbReference>
<feature type="domain" description="Cation efflux protein transmembrane" evidence="10">
    <location>
        <begin position="21"/>
        <end position="212"/>
    </location>
</feature>
<name>A0A3N0VG87_9GAMM</name>
<keyword evidence="13" id="KW-1185">Reference proteome</keyword>